<organism evidence="2 3">
    <name type="scientific">Exilibacterium tricleocarpae</name>
    <dbReference type="NCBI Taxonomy" id="2591008"/>
    <lineage>
        <taxon>Bacteria</taxon>
        <taxon>Pseudomonadati</taxon>
        <taxon>Pseudomonadota</taxon>
        <taxon>Gammaproteobacteria</taxon>
        <taxon>Cellvibrionales</taxon>
        <taxon>Cellvibrionaceae</taxon>
        <taxon>Exilibacterium</taxon>
    </lineage>
</organism>
<comment type="caution">
    <text evidence="2">The sequence shown here is derived from an EMBL/GenBank/DDBJ whole genome shotgun (WGS) entry which is preliminary data.</text>
</comment>
<dbReference type="RefSeq" id="WP_142902369.1">
    <property type="nucleotide sequence ID" value="NZ_ML660087.1"/>
</dbReference>
<feature type="chain" id="PRO_5021780515" description="Nucleoside 2-deoxyribosyltransferase" evidence="1">
    <location>
        <begin position="29"/>
        <end position="236"/>
    </location>
</feature>
<name>A0A545UA24_9GAMM</name>
<dbReference type="Proteomes" id="UP000319732">
    <property type="component" value="Unassembled WGS sequence"/>
</dbReference>
<accession>A0A545UA24</accession>
<dbReference type="AlphaFoldDB" id="A0A545UA24"/>
<dbReference type="OrthoDB" id="9795789at2"/>
<evidence type="ECO:0000313" key="2">
    <source>
        <dbReference type="EMBL" id="TQV86327.1"/>
    </source>
</evidence>
<dbReference type="Pfam" id="PF05014">
    <property type="entry name" value="Nuc_deoxyrib_tr"/>
    <property type="match status" value="1"/>
</dbReference>
<reference evidence="2 3" key="1">
    <citation type="submission" date="2019-06" db="EMBL/GenBank/DDBJ databases">
        <title>Whole genome sequence for Cellvibrionaceae sp. R142.</title>
        <authorList>
            <person name="Wang G."/>
        </authorList>
    </citation>
    <scope>NUCLEOTIDE SEQUENCE [LARGE SCALE GENOMIC DNA]</scope>
    <source>
        <strain evidence="2 3">R142</strain>
    </source>
</reference>
<evidence type="ECO:0008006" key="4">
    <source>
        <dbReference type="Google" id="ProtNLM"/>
    </source>
</evidence>
<proteinExistence type="predicted"/>
<evidence type="ECO:0000313" key="3">
    <source>
        <dbReference type="Proteomes" id="UP000319732"/>
    </source>
</evidence>
<dbReference type="SUPFAM" id="SSF52309">
    <property type="entry name" value="N-(deoxy)ribosyltransferase-like"/>
    <property type="match status" value="1"/>
</dbReference>
<keyword evidence="3" id="KW-1185">Reference proteome</keyword>
<gene>
    <name evidence="2" type="ORF">FKG94_01290</name>
</gene>
<keyword evidence="1" id="KW-0732">Signal</keyword>
<sequence>MGINYAQWRSVWAVVFITLAPAFGSAQAANQPVYYVYLAGPEVFLPQPVAAGEDKKAVIAALNRRHNWPFQLVGLYPMDNEIPDFKHDRATGLKIYRANIALMDKAHFIAANMVRFRGPSMDVGTAFEMGYMRGQGKPVFAYYESKPFYGRSEKPGIYADRVKQFYRVDKARSGWDIHGQSIEDFGMADNLMMIGALDDAGADIQLTFVAAIERIAAHIQARTKKAPTHQMTMPAH</sequence>
<dbReference type="EMBL" id="VHSG01000002">
    <property type="protein sequence ID" value="TQV86327.1"/>
    <property type="molecule type" value="Genomic_DNA"/>
</dbReference>
<evidence type="ECO:0000256" key="1">
    <source>
        <dbReference type="SAM" id="SignalP"/>
    </source>
</evidence>
<feature type="signal peptide" evidence="1">
    <location>
        <begin position="1"/>
        <end position="28"/>
    </location>
</feature>
<dbReference type="Gene3D" id="3.40.50.450">
    <property type="match status" value="1"/>
</dbReference>
<dbReference type="InterPro" id="IPR007710">
    <property type="entry name" value="Nucleoside_deoxyribTrfase"/>
</dbReference>
<protein>
    <recommendedName>
        <fullName evidence="4">Nucleoside 2-deoxyribosyltransferase</fullName>
    </recommendedName>
</protein>